<sequence>MSLKTLFKTLKKQVKYQKNIIQDNQRIKKIKRKDKIKVGFFVLHHSVWKSDPVFKAMLEDDYFEPFIFICPVNNIEDNQAIEDIKTNVNFFEKKGYPVVSSYDDNNSSWVDIDSLDIDLIFFSNPHKLTKKEYYTSAYHNHLSIYVPYSHQISKYHNYKSQYNQDFHNMMWAIYAPHFDDMDIFKEYAIQKGKNVIVTGYPSMEPLLEDNQPNESPWKQQENTKRKIIFAPHHTIDTPELPYSTFIKFSDVIKELSEKHKDDIQWAFKPHPLLKEKLYHHTDWGKEKTDEYYDYWKNSQHCQLEEGDYYDLFKSSDAMIHDSGSFLAEYLYVKKPVLYLSLSEDIRNYQNAFGNKAYDCCTKGHSEKDINQFISEVIDGTAKVDNTFLENDILVHFADKTPTQKIISHIKEKLMDSPN</sequence>
<gene>
    <name evidence="1" type="ORF">AL538_10615</name>
</gene>
<evidence type="ECO:0000313" key="1">
    <source>
        <dbReference type="EMBL" id="AMF98122.1"/>
    </source>
</evidence>
<evidence type="ECO:0000313" key="2">
    <source>
        <dbReference type="Proteomes" id="UP000067422"/>
    </source>
</evidence>
<protein>
    <submittedName>
        <fullName evidence="1">UDP-N-acetylglucosamine diphosphorylase</fullName>
    </submittedName>
</protein>
<dbReference type="InterPro" id="IPR007554">
    <property type="entry name" value="Glycerophosphate_synth"/>
</dbReference>
<reference evidence="1" key="1">
    <citation type="submission" date="2018-01" db="EMBL/GenBank/DDBJ databases">
        <title>FDA dAtabase for Regulatory Grade micrObial Sequences (FDA-ARGOS): Supporting development and validation of Infectious Disease Dx tests.</title>
        <authorList>
            <person name="Hoffmann M."/>
            <person name="Allard M."/>
            <person name="Evans P."/>
            <person name="Brown E."/>
            <person name="Tallon L."/>
            <person name="Sadzewicz L."/>
            <person name="Sengamalay N."/>
            <person name="Ott S."/>
            <person name="Godinez A."/>
            <person name="Nagaraj S."/>
            <person name="Vyas G."/>
            <person name="Aluvathingal J."/>
            <person name="Nadendla S."/>
            <person name="Geyer C."/>
            <person name="Sichtig H."/>
        </authorList>
    </citation>
    <scope>NUCLEOTIDE SEQUENCE</scope>
    <source>
        <strain evidence="1">FDAARGOS_107</strain>
    </source>
</reference>
<dbReference type="InterPro" id="IPR043148">
    <property type="entry name" value="TagF_C"/>
</dbReference>
<dbReference type="SUPFAM" id="SSF53756">
    <property type="entry name" value="UDP-Glycosyltransferase/glycogen phosphorylase"/>
    <property type="match status" value="1"/>
</dbReference>
<keyword evidence="2" id="KW-1185">Reference proteome</keyword>
<accession>A0ABN4KY68</accession>
<dbReference type="RefSeq" id="WP_061065542.1">
    <property type="nucleotide sequence ID" value="NZ_CP014038.2"/>
</dbReference>
<dbReference type="Proteomes" id="UP000067422">
    <property type="component" value="Chromosome 1"/>
</dbReference>
<name>A0ABN4KY68_VIBHA</name>
<dbReference type="Pfam" id="PF04464">
    <property type="entry name" value="Glyphos_transf"/>
    <property type="match status" value="1"/>
</dbReference>
<dbReference type="EMBL" id="CP014038">
    <property type="protein sequence ID" value="AMF98122.1"/>
    <property type="molecule type" value="Genomic_DNA"/>
</dbReference>
<dbReference type="Gene3D" id="3.40.50.12580">
    <property type="match status" value="1"/>
</dbReference>
<proteinExistence type="predicted"/>
<organism evidence="1 2">
    <name type="scientific">Vibrio harveyi</name>
    <name type="common">Beneckea harveyi</name>
    <dbReference type="NCBI Taxonomy" id="669"/>
    <lineage>
        <taxon>Bacteria</taxon>
        <taxon>Pseudomonadati</taxon>
        <taxon>Pseudomonadota</taxon>
        <taxon>Gammaproteobacteria</taxon>
        <taxon>Vibrionales</taxon>
        <taxon>Vibrionaceae</taxon>
        <taxon>Vibrio</taxon>
    </lineage>
</organism>